<dbReference type="EnsemblPlants" id="OB10G15070.1">
    <property type="protein sequence ID" value="OB10G15070.1"/>
    <property type="gene ID" value="OB10G15070"/>
</dbReference>
<name>J3N1V9_ORYBR</name>
<reference evidence="1" key="1">
    <citation type="journal article" date="2013" name="Nat. Commun.">
        <title>Whole-genome sequencing of Oryza brachyantha reveals mechanisms underlying Oryza genome evolution.</title>
        <authorList>
            <person name="Chen J."/>
            <person name="Huang Q."/>
            <person name="Gao D."/>
            <person name="Wang J."/>
            <person name="Lang Y."/>
            <person name="Liu T."/>
            <person name="Li B."/>
            <person name="Bai Z."/>
            <person name="Luis Goicoechea J."/>
            <person name="Liang C."/>
            <person name="Chen C."/>
            <person name="Zhang W."/>
            <person name="Sun S."/>
            <person name="Liao Y."/>
            <person name="Zhang X."/>
            <person name="Yang L."/>
            <person name="Song C."/>
            <person name="Wang M."/>
            <person name="Shi J."/>
            <person name="Liu G."/>
            <person name="Liu J."/>
            <person name="Zhou H."/>
            <person name="Zhou W."/>
            <person name="Yu Q."/>
            <person name="An N."/>
            <person name="Chen Y."/>
            <person name="Cai Q."/>
            <person name="Wang B."/>
            <person name="Liu B."/>
            <person name="Min J."/>
            <person name="Huang Y."/>
            <person name="Wu H."/>
            <person name="Li Z."/>
            <person name="Zhang Y."/>
            <person name="Yin Y."/>
            <person name="Song W."/>
            <person name="Jiang J."/>
            <person name="Jackson S.A."/>
            <person name="Wing R.A."/>
            <person name="Wang J."/>
            <person name="Chen M."/>
        </authorList>
    </citation>
    <scope>NUCLEOTIDE SEQUENCE [LARGE SCALE GENOMIC DNA]</scope>
    <source>
        <strain evidence="1">cv. IRGC 101232</strain>
    </source>
</reference>
<reference evidence="1" key="2">
    <citation type="submission" date="2013-04" db="UniProtKB">
        <authorList>
            <consortium name="EnsemblPlants"/>
        </authorList>
    </citation>
    <scope>IDENTIFICATION</scope>
</reference>
<proteinExistence type="predicted"/>
<evidence type="ECO:0000313" key="2">
    <source>
        <dbReference type="Proteomes" id="UP000006038"/>
    </source>
</evidence>
<sequence>MTRFRKEPMSGWSGCHVTWLDWSHDSWRSISVNDGVIVTTLREELRSGRSRMSGDDVEYEVCRGVVTVVNRSRRDIDDELMVLGRTDGKEREKRE</sequence>
<organism evidence="1">
    <name type="scientific">Oryza brachyantha</name>
    <name type="common">malo sina</name>
    <dbReference type="NCBI Taxonomy" id="4533"/>
    <lineage>
        <taxon>Eukaryota</taxon>
        <taxon>Viridiplantae</taxon>
        <taxon>Streptophyta</taxon>
        <taxon>Embryophyta</taxon>
        <taxon>Tracheophyta</taxon>
        <taxon>Spermatophyta</taxon>
        <taxon>Magnoliopsida</taxon>
        <taxon>Liliopsida</taxon>
        <taxon>Poales</taxon>
        <taxon>Poaceae</taxon>
        <taxon>BOP clade</taxon>
        <taxon>Oryzoideae</taxon>
        <taxon>Oryzeae</taxon>
        <taxon>Oryzinae</taxon>
        <taxon>Oryza</taxon>
    </lineage>
</organism>
<dbReference type="Gramene" id="OB10G15070.1">
    <property type="protein sequence ID" value="OB10G15070.1"/>
    <property type="gene ID" value="OB10G15070"/>
</dbReference>
<protein>
    <submittedName>
        <fullName evidence="1">Uncharacterized protein</fullName>
    </submittedName>
</protein>
<dbReference type="AlphaFoldDB" id="J3N1V9"/>
<evidence type="ECO:0000313" key="1">
    <source>
        <dbReference type="EnsemblPlants" id="OB10G15070.1"/>
    </source>
</evidence>
<keyword evidence="2" id="KW-1185">Reference proteome</keyword>
<dbReference type="HOGENOM" id="CLU_2376184_0_0_1"/>
<dbReference type="Proteomes" id="UP000006038">
    <property type="component" value="Chromosome 10"/>
</dbReference>
<accession>J3N1V9</accession>